<feature type="domain" description="DUF58" evidence="2">
    <location>
        <begin position="211"/>
        <end position="385"/>
    </location>
</feature>
<name>A0AA51X5I4_9GAMM</name>
<dbReference type="Pfam" id="PF01882">
    <property type="entry name" value="DUF58"/>
    <property type="match status" value="1"/>
</dbReference>
<dbReference type="InterPro" id="IPR002881">
    <property type="entry name" value="DUF58"/>
</dbReference>
<dbReference type="PANTHER" id="PTHR33608">
    <property type="entry name" value="BLL2464 PROTEIN"/>
    <property type="match status" value="1"/>
</dbReference>
<evidence type="ECO:0000313" key="4">
    <source>
        <dbReference type="Proteomes" id="UP001239782"/>
    </source>
</evidence>
<dbReference type="Proteomes" id="UP001239782">
    <property type="component" value="Chromosome"/>
</dbReference>
<keyword evidence="1" id="KW-0812">Transmembrane</keyword>
<organism evidence="3 4">
    <name type="scientific">Pleionea litopenaei</name>
    <dbReference type="NCBI Taxonomy" id="3070815"/>
    <lineage>
        <taxon>Bacteria</taxon>
        <taxon>Pseudomonadati</taxon>
        <taxon>Pseudomonadota</taxon>
        <taxon>Gammaproteobacteria</taxon>
        <taxon>Oceanospirillales</taxon>
        <taxon>Pleioneaceae</taxon>
        <taxon>Pleionea</taxon>
    </lineage>
</organism>
<reference evidence="3 4" key="1">
    <citation type="submission" date="2023-08" db="EMBL/GenBank/DDBJ databases">
        <title>Pleionea litopenaei sp. nov., isolated from stomach of juvenile Litopenaeus vannamei.</title>
        <authorList>
            <person name="Rho A.M."/>
            <person name="Hwang C.Y."/>
        </authorList>
    </citation>
    <scope>NUCLEOTIDE SEQUENCE [LARGE SCALE GENOMIC DNA]</scope>
    <source>
        <strain evidence="3 4">HL-JVS1</strain>
    </source>
</reference>
<keyword evidence="1" id="KW-1133">Transmembrane helix</keyword>
<dbReference type="AlphaFoldDB" id="A0AA51X5I4"/>
<dbReference type="EMBL" id="CP133548">
    <property type="protein sequence ID" value="WMS85824.1"/>
    <property type="molecule type" value="Genomic_DNA"/>
</dbReference>
<accession>A0AA51X5I4</accession>
<sequence>MRPSVVALYSIAVWIALALVTATLKVLASSFDWDASYAETFYQIWYWFGIGLGGVAILDLISMRLESVPQAYRSVNKNVAVGSQTKVQLNVRHKNSRKINFIVNDHYPEHSQVEDLPQSLILDQGQVAKLQYSLRVLKRGDASFGKIRVISRSRFNLWDKVTICGSEETIKVYPNFAAIHHYLLLSADQQQSQMGIRLSQRRGDGLEFHQLREYRIGDSIRQIDWRASSRLNKLISKEYQEEKDQNIVFLLDCGRRMRTQDDQLSHFDHSLNAMLMLGYIGLKQGDAVGLSTFGGLSRWLPPQKGTYFINSLMNQVYDCHPTLQASDFIEAATELNKRIRKRSLVVLISNCRNEDWVELEPAIRLLNRHHLVMLANLREQAIDDIMDTPVDSFESAQRYAETSQFFAQRQSLNTQCSVQGVVSVDTAPKHLATEIVNQYFKIKRSGKL</sequence>
<evidence type="ECO:0000313" key="3">
    <source>
        <dbReference type="EMBL" id="WMS85824.1"/>
    </source>
</evidence>
<protein>
    <submittedName>
        <fullName evidence="3">DUF58 domain-containing protein</fullName>
    </submittedName>
</protein>
<evidence type="ECO:0000259" key="2">
    <source>
        <dbReference type="Pfam" id="PF01882"/>
    </source>
</evidence>
<dbReference type="KEGG" id="plei:Q9312_11410"/>
<evidence type="ECO:0000256" key="1">
    <source>
        <dbReference type="SAM" id="Phobius"/>
    </source>
</evidence>
<proteinExistence type="predicted"/>
<feature type="transmembrane region" description="Helical" evidence="1">
    <location>
        <begin position="44"/>
        <end position="63"/>
    </location>
</feature>
<dbReference type="RefSeq" id="WP_309200977.1">
    <property type="nucleotide sequence ID" value="NZ_CP133548.1"/>
</dbReference>
<gene>
    <name evidence="3" type="ORF">Q9312_11410</name>
</gene>
<dbReference type="InterPro" id="IPR036465">
    <property type="entry name" value="vWFA_dom_sf"/>
</dbReference>
<dbReference type="PANTHER" id="PTHR33608:SF3">
    <property type="entry name" value="SLR2013 PROTEIN"/>
    <property type="match status" value="1"/>
</dbReference>
<dbReference type="SUPFAM" id="SSF53300">
    <property type="entry name" value="vWA-like"/>
    <property type="match status" value="1"/>
</dbReference>
<keyword evidence="4" id="KW-1185">Reference proteome</keyword>
<keyword evidence="1" id="KW-0472">Membrane</keyword>